<feature type="compositionally biased region" description="Polar residues" evidence="1">
    <location>
        <begin position="54"/>
        <end position="72"/>
    </location>
</feature>
<dbReference type="AlphaFoldDB" id="A0AA36HM24"/>
<dbReference type="EMBL" id="CAUJNA010000088">
    <property type="protein sequence ID" value="CAJ1371588.1"/>
    <property type="molecule type" value="Genomic_DNA"/>
</dbReference>
<feature type="compositionally biased region" description="Basic and acidic residues" evidence="1">
    <location>
        <begin position="382"/>
        <end position="391"/>
    </location>
</feature>
<feature type="region of interest" description="Disordered" evidence="1">
    <location>
        <begin position="367"/>
        <end position="406"/>
    </location>
</feature>
<evidence type="ECO:0000256" key="1">
    <source>
        <dbReference type="SAM" id="MobiDB-lite"/>
    </source>
</evidence>
<feature type="region of interest" description="Disordered" evidence="1">
    <location>
        <begin position="1"/>
        <end position="72"/>
    </location>
</feature>
<proteinExistence type="predicted"/>
<evidence type="ECO:0000313" key="3">
    <source>
        <dbReference type="Proteomes" id="UP001178507"/>
    </source>
</evidence>
<dbReference type="Proteomes" id="UP001178507">
    <property type="component" value="Unassembled WGS sequence"/>
</dbReference>
<feature type="compositionally biased region" description="Polar residues" evidence="1">
    <location>
        <begin position="129"/>
        <end position="149"/>
    </location>
</feature>
<feature type="region of interest" description="Disordered" evidence="1">
    <location>
        <begin position="94"/>
        <end position="160"/>
    </location>
</feature>
<evidence type="ECO:0000313" key="2">
    <source>
        <dbReference type="EMBL" id="CAJ1371588.1"/>
    </source>
</evidence>
<reference evidence="2" key="1">
    <citation type="submission" date="2023-08" db="EMBL/GenBank/DDBJ databases">
        <authorList>
            <person name="Chen Y."/>
            <person name="Shah S."/>
            <person name="Dougan E. K."/>
            <person name="Thang M."/>
            <person name="Chan C."/>
        </authorList>
    </citation>
    <scope>NUCLEOTIDE SEQUENCE</scope>
</reference>
<protein>
    <submittedName>
        <fullName evidence="2">Uncharacterized protein</fullName>
    </submittedName>
</protein>
<organism evidence="2 3">
    <name type="scientific">Effrenium voratum</name>
    <dbReference type="NCBI Taxonomy" id="2562239"/>
    <lineage>
        <taxon>Eukaryota</taxon>
        <taxon>Sar</taxon>
        <taxon>Alveolata</taxon>
        <taxon>Dinophyceae</taxon>
        <taxon>Suessiales</taxon>
        <taxon>Symbiodiniaceae</taxon>
        <taxon>Effrenium</taxon>
    </lineage>
</organism>
<feature type="compositionally biased region" description="Basic and acidic residues" evidence="1">
    <location>
        <begin position="28"/>
        <end position="38"/>
    </location>
</feature>
<gene>
    <name evidence="2" type="ORF">EVOR1521_LOCUS1878</name>
</gene>
<keyword evidence="3" id="KW-1185">Reference proteome</keyword>
<sequence>MAPKFGKASPVRKGNTALRAAGNVSLSPDRRARSESKPKSPLSQLYEQKPFGFQPSTPRSMSASQTVASLSQDTRLQEMSSYVSSRGGCLLPALGPNPGSSWREPRWQEDSLSPTATLSPKSPQRRQSVRATSQSFFQRSAQKTPSQTARPGAFGYAPGYETREEWPMRRVESAASLRGRVAGFAGSTGGSQAFQHPEPHVRRISTLVEETAEQRPSTRERLRELRSEGLQVQNKESRRLAKMTAADGVEAMCKKSEALPALRQTFSMPELHKPQESEASHRYFSDVDRWLRRLVVDVNISHKSLPSPTARNQIVSHMEKVHQWFDRSKQVATNIHELAGAEKPLPAPPLQQAGIYLPEGAPAQPGSLYWEKPSPKVSAKRKQADGLRSPKSEAASDGAEGSTDVGDFDLVDDCDEYLPCKSDGIFQSHIVPSASQALYFNIGLSHEL</sequence>
<feature type="compositionally biased region" description="Polar residues" evidence="1">
    <location>
        <begin position="110"/>
        <end position="122"/>
    </location>
</feature>
<name>A0AA36HM24_9DINO</name>
<accession>A0AA36HM24</accession>
<comment type="caution">
    <text evidence="2">The sequence shown here is derived from an EMBL/GenBank/DDBJ whole genome shotgun (WGS) entry which is preliminary data.</text>
</comment>